<protein>
    <recommendedName>
        <fullName evidence="1">GT-D fold-like domain-containing protein</fullName>
    </recommendedName>
</protein>
<name>A0A1X7HNM2_9BACL</name>
<proteinExistence type="predicted"/>
<feature type="domain" description="GT-D fold-like" evidence="1">
    <location>
        <begin position="125"/>
        <end position="338"/>
    </location>
</feature>
<dbReference type="InterPro" id="IPR055171">
    <property type="entry name" value="GT-D-like"/>
</dbReference>
<dbReference type="InterPro" id="IPR049785">
    <property type="entry name" value="GT-D-like_firm"/>
</dbReference>
<evidence type="ECO:0000313" key="2">
    <source>
        <dbReference type="EMBL" id="SMF89434.1"/>
    </source>
</evidence>
<accession>A0A1X7HNM2</accession>
<dbReference type="NCBIfam" id="NF040628">
    <property type="entry name" value="GT-D_rel"/>
    <property type="match status" value="1"/>
</dbReference>
<sequence>MKKRILKREFSKRRRTSSGKVFVPSDCDCEQKLLEQASASFNQGFDSGYDEAWMRAMQTVPIVQPVPDKVVYESSDDEYKKGLYDGGEGIVDSILPELEILPGISVRQIIEVGMKHMSSHNYRLLSASEIAGKIRGALKKRSSLSVIRLGDGELLTLAQEVVMSEEEVRKEGHFLSYSGVNLPDLTARDMLAAAIRKADIVGIPKLRLSNFQPLAFSVLKAHGIDYRNLKLTLSTINYALHLEGFIRGILSGYRVLIVGNSAPGLSKVLEENGVRVTGVVTPVDGIRDIQRVMHEISAAREFDIALVGAGIPAVIIVQRIASELGKVALDFGHLADSLAQGESVL</sequence>
<organism evidence="2 3">
    <name type="scientific">Paenibacillus uliginis N3/975</name>
    <dbReference type="NCBI Taxonomy" id="1313296"/>
    <lineage>
        <taxon>Bacteria</taxon>
        <taxon>Bacillati</taxon>
        <taxon>Bacillota</taxon>
        <taxon>Bacilli</taxon>
        <taxon>Bacillales</taxon>
        <taxon>Paenibacillaceae</taxon>
        <taxon>Paenibacillus</taxon>
    </lineage>
</organism>
<dbReference type="STRING" id="1313296.SAMN05661091_4646"/>
<evidence type="ECO:0000313" key="3">
    <source>
        <dbReference type="Proteomes" id="UP000192940"/>
    </source>
</evidence>
<dbReference type="AlphaFoldDB" id="A0A1X7HNM2"/>
<dbReference type="EMBL" id="LT840184">
    <property type="protein sequence ID" value="SMF89434.1"/>
    <property type="molecule type" value="Genomic_DNA"/>
</dbReference>
<gene>
    <name evidence="2" type="ORF">SAMN05661091_4646</name>
</gene>
<keyword evidence="3" id="KW-1185">Reference proteome</keyword>
<reference evidence="2 3" key="1">
    <citation type="submission" date="2017-04" db="EMBL/GenBank/DDBJ databases">
        <authorList>
            <person name="Afonso C.L."/>
            <person name="Miller P.J."/>
            <person name="Scott M.A."/>
            <person name="Spackman E."/>
            <person name="Goraichik I."/>
            <person name="Dimitrov K.M."/>
            <person name="Suarez D.L."/>
            <person name="Swayne D.E."/>
        </authorList>
    </citation>
    <scope>NUCLEOTIDE SEQUENCE [LARGE SCALE GENOMIC DNA]</scope>
    <source>
        <strain evidence="2 3">N3/975</strain>
    </source>
</reference>
<dbReference type="Pfam" id="PF22882">
    <property type="entry name" value="GT-D-like"/>
    <property type="match status" value="1"/>
</dbReference>
<dbReference type="Proteomes" id="UP000192940">
    <property type="component" value="Chromosome I"/>
</dbReference>
<evidence type="ECO:0000259" key="1">
    <source>
        <dbReference type="Pfam" id="PF22882"/>
    </source>
</evidence>
<dbReference type="RefSeq" id="WP_244562801.1">
    <property type="nucleotide sequence ID" value="NZ_LT840184.1"/>
</dbReference>